<dbReference type="InterPro" id="IPR034026">
    <property type="entry name" value="EssA"/>
</dbReference>
<feature type="transmembrane region" description="Helical" evidence="8">
    <location>
        <begin position="159"/>
        <end position="178"/>
    </location>
</feature>
<name>A0A842ERT4_9LIST</name>
<proteinExistence type="inferred from homology"/>
<protein>
    <submittedName>
        <fullName evidence="10">Type VII secretion protein EssA</fullName>
    </submittedName>
</protein>
<keyword evidence="7" id="KW-0175">Coiled coil</keyword>
<feature type="coiled-coil region" evidence="7">
    <location>
        <begin position="64"/>
        <end position="107"/>
    </location>
</feature>
<dbReference type="GO" id="GO:0005886">
    <property type="term" value="C:plasma membrane"/>
    <property type="evidence" value="ECO:0007669"/>
    <property type="project" value="UniProtKB-SubCell"/>
</dbReference>
<accession>A0A842ERT4</accession>
<feature type="signal peptide" evidence="9">
    <location>
        <begin position="1"/>
        <end position="43"/>
    </location>
</feature>
<keyword evidence="9" id="KW-0732">Signal</keyword>
<reference evidence="10 11" key="1">
    <citation type="submission" date="2020-03" db="EMBL/GenBank/DDBJ databases">
        <title>Soil Listeria distribution.</title>
        <authorList>
            <person name="Liao J."/>
            <person name="Wiedmann M."/>
        </authorList>
    </citation>
    <scope>NUCLEOTIDE SEQUENCE [LARGE SCALE GENOMIC DNA]</scope>
    <source>
        <strain evidence="10 11">FSL L7-0149</strain>
    </source>
</reference>
<evidence type="ECO:0000256" key="4">
    <source>
        <dbReference type="ARBA" id="ARBA00022692"/>
    </source>
</evidence>
<dbReference type="NCBIfam" id="TIGR03927">
    <property type="entry name" value="T7SS_EssA_Firm"/>
    <property type="match status" value="1"/>
</dbReference>
<evidence type="ECO:0000256" key="5">
    <source>
        <dbReference type="ARBA" id="ARBA00022989"/>
    </source>
</evidence>
<gene>
    <name evidence="10" type="primary">essA</name>
    <name evidence="10" type="ORF">HCB35_09455</name>
</gene>
<evidence type="ECO:0000256" key="7">
    <source>
        <dbReference type="SAM" id="Coils"/>
    </source>
</evidence>
<evidence type="ECO:0000313" key="11">
    <source>
        <dbReference type="Proteomes" id="UP000553016"/>
    </source>
</evidence>
<feature type="chain" id="PRO_5032498924" evidence="9">
    <location>
        <begin position="44"/>
        <end position="183"/>
    </location>
</feature>
<keyword evidence="3" id="KW-1003">Cell membrane</keyword>
<evidence type="ECO:0000313" key="10">
    <source>
        <dbReference type="EMBL" id="MBC2240707.1"/>
    </source>
</evidence>
<comment type="caution">
    <text evidence="10">The sequence shown here is derived from an EMBL/GenBank/DDBJ whole genome shotgun (WGS) entry which is preliminary data.</text>
</comment>
<evidence type="ECO:0000256" key="1">
    <source>
        <dbReference type="ARBA" id="ARBA00004162"/>
    </source>
</evidence>
<evidence type="ECO:0000256" key="3">
    <source>
        <dbReference type="ARBA" id="ARBA00022475"/>
    </source>
</evidence>
<organism evidence="10 11">
    <name type="scientific">Listeria booriae</name>
    <dbReference type="NCBI Taxonomy" id="1552123"/>
    <lineage>
        <taxon>Bacteria</taxon>
        <taxon>Bacillati</taxon>
        <taxon>Bacillota</taxon>
        <taxon>Bacilli</taxon>
        <taxon>Bacillales</taxon>
        <taxon>Listeriaceae</taxon>
        <taxon>Listeria</taxon>
    </lineage>
</organism>
<comment type="subcellular location">
    <subcellularLocation>
        <location evidence="1">Cell membrane</location>
        <topology evidence="1">Single-pass membrane protein</topology>
    </subcellularLocation>
</comment>
<sequence>MYGIVTNKQKETMMMTHKKITRFLFATSMVVGLSLALPTATLAATDEDSYLGDDGKMEVQVDRATKTEAEKAAEKDKKQTAAEEYQLNLFSKENEERDAEIKAYEDKQLKDLKASLFADEGTKVDTSKVTRATLFKEDTTAAQINTTDANETEKESKTIWWVLGGIAVLICGLLYTLVRKVWE</sequence>
<keyword evidence="6 8" id="KW-0472">Membrane</keyword>
<dbReference type="Proteomes" id="UP000553016">
    <property type="component" value="Unassembled WGS sequence"/>
</dbReference>
<comment type="similarity">
    <text evidence="2">Belongs to the EssA family.</text>
</comment>
<evidence type="ECO:0000256" key="8">
    <source>
        <dbReference type="SAM" id="Phobius"/>
    </source>
</evidence>
<evidence type="ECO:0000256" key="2">
    <source>
        <dbReference type="ARBA" id="ARBA00008570"/>
    </source>
</evidence>
<dbReference type="InterPro" id="IPR018920">
    <property type="entry name" value="EssA/YueC"/>
</dbReference>
<dbReference type="AlphaFoldDB" id="A0A842ERT4"/>
<keyword evidence="4 8" id="KW-0812">Transmembrane</keyword>
<dbReference type="EMBL" id="JAARZA010000003">
    <property type="protein sequence ID" value="MBC2240707.1"/>
    <property type="molecule type" value="Genomic_DNA"/>
</dbReference>
<evidence type="ECO:0000256" key="6">
    <source>
        <dbReference type="ARBA" id="ARBA00023136"/>
    </source>
</evidence>
<evidence type="ECO:0000256" key="9">
    <source>
        <dbReference type="SAM" id="SignalP"/>
    </source>
</evidence>
<keyword evidence="5 8" id="KW-1133">Transmembrane helix</keyword>
<dbReference type="Pfam" id="PF10661">
    <property type="entry name" value="EssA"/>
    <property type="match status" value="1"/>
</dbReference>